<evidence type="ECO:0000313" key="2">
    <source>
        <dbReference type="Proteomes" id="UP001058074"/>
    </source>
</evidence>
<proteinExistence type="predicted"/>
<sequence length="614" mass="68341">MKKSRIIKPLYTFFILLFLYLPIAVLIVFSFNQSKLNVVWTGFTFKWYKSLVTNIGILEAVKTSFFVAIVSTIASVIIGTLGAVGMYRYKFKGKSILDTVLYVPLVIPEIVMGISLLAIFSLIKSMIGLPLGRWTLIIAHITFSVAYVVAVVRTRLDDFDISLEEAARDLGATPLKVFFNVTLPVIMPGVVAGGLLAFTLSLDDVIISFFVAGPNSVTLPIKVFSMVKFGVTPEINALSTIIIVFTTIVVTLAALLNKIHLNMKKVVSILLVMLIVASSAWYGVFAAAKTSAAQKQVLNVFNWSEYLPQSVIDKFEKQYNVKVNYSTFSSNEEMLAKIMAGGAQYDIAVASDFMVEILSKQNLVQEINKDNIPNIKNLEPARLGLPYDKENKYSLPYMWLAGIIGYDSSKIKEGEITSYADLWNPKYKNSITVLDDERAIIGMTLKKLGYSLNETSDGALEKAKEELKKLQPNIKSYDSDSPKTNLINGESSIIFAWGAESSLARRENHNVKYVIPKEGLFLQQDNFVIPKGAQNVELAEKFINFIMDPEISAEISKAFPYGNPNGKAKELMDKSIVEDQAVYPPDEAVKKGEYLKDIGSKITKFDNIWSQVKR</sequence>
<organism evidence="1 2">
    <name type="scientific">Inconstantimicrobium mannanitabidum</name>
    <dbReference type="NCBI Taxonomy" id="1604901"/>
    <lineage>
        <taxon>Bacteria</taxon>
        <taxon>Bacillati</taxon>
        <taxon>Bacillota</taxon>
        <taxon>Clostridia</taxon>
        <taxon>Eubacteriales</taxon>
        <taxon>Clostridiaceae</taxon>
        <taxon>Inconstantimicrobium</taxon>
    </lineage>
</organism>
<evidence type="ECO:0000313" key="1">
    <source>
        <dbReference type="EMBL" id="GKX67044.1"/>
    </source>
</evidence>
<reference evidence="1" key="1">
    <citation type="journal article" date="2025" name="Int. J. Syst. Evol. Microbiol.">
        <title>Inconstantimicrobium mannanitabidum sp. nov., a novel member of the family Clostridiaceae isolated from anoxic soil under the treatment of reductive soil disinfestation.</title>
        <authorList>
            <person name="Ueki A."/>
            <person name="Tonouchi A."/>
            <person name="Honma S."/>
            <person name="Kaku N."/>
            <person name="Ueki K."/>
        </authorList>
    </citation>
    <scope>NUCLEOTIDE SEQUENCE</scope>
    <source>
        <strain evidence="1">TW13</strain>
    </source>
</reference>
<comment type="caution">
    <text evidence="1">The sequence shown here is derived from an EMBL/GenBank/DDBJ whole genome shotgun (WGS) entry which is preliminary data.</text>
</comment>
<accession>A0ACB5RDS1</accession>
<name>A0ACB5RDS1_9CLOT</name>
<protein>
    <submittedName>
        <fullName evidence="1">Spermidine/putrescine ABC transporter permease</fullName>
    </submittedName>
</protein>
<dbReference type="Proteomes" id="UP001058074">
    <property type="component" value="Unassembled WGS sequence"/>
</dbReference>
<keyword evidence="2" id="KW-1185">Reference proteome</keyword>
<gene>
    <name evidence="1" type="primary">potCD</name>
    <name evidence="1" type="ORF">rsdtw13_23020</name>
</gene>
<dbReference type="EMBL" id="BROD01000001">
    <property type="protein sequence ID" value="GKX67044.1"/>
    <property type="molecule type" value="Genomic_DNA"/>
</dbReference>